<organism evidence="1 2">
    <name type="scientific">Morella rubra</name>
    <name type="common">Chinese bayberry</name>
    <dbReference type="NCBI Taxonomy" id="262757"/>
    <lineage>
        <taxon>Eukaryota</taxon>
        <taxon>Viridiplantae</taxon>
        <taxon>Streptophyta</taxon>
        <taxon>Embryophyta</taxon>
        <taxon>Tracheophyta</taxon>
        <taxon>Spermatophyta</taxon>
        <taxon>Magnoliopsida</taxon>
        <taxon>eudicotyledons</taxon>
        <taxon>Gunneridae</taxon>
        <taxon>Pentapetalae</taxon>
        <taxon>rosids</taxon>
        <taxon>fabids</taxon>
        <taxon>Fagales</taxon>
        <taxon>Myricaceae</taxon>
        <taxon>Morella</taxon>
    </lineage>
</organism>
<protein>
    <submittedName>
        <fullName evidence="1">Uncharacterized protein</fullName>
    </submittedName>
</protein>
<accession>A0A6A1W4D2</accession>
<comment type="caution">
    <text evidence="1">The sequence shown here is derived from an EMBL/GenBank/DDBJ whole genome shotgun (WGS) entry which is preliminary data.</text>
</comment>
<proteinExistence type="predicted"/>
<evidence type="ECO:0000313" key="2">
    <source>
        <dbReference type="Proteomes" id="UP000516437"/>
    </source>
</evidence>
<reference evidence="1 2" key="1">
    <citation type="journal article" date="2019" name="Plant Biotechnol. J.">
        <title>The red bayberry genome and genetic basis of sex determination.</title>
        <authorList>
            <person name="Jia H.M."/>
            <person name="Jia H.J."/>
            <person name="Cai Q.L."/>
            <person name="Wang Y."/>
            <person name="Zhao H.B."/>
            <person name="Yang W.F."/>
            <person name="Wang G.Y."/>
            <person name="Li Y.H."/>
            <person name="Zhan D.L."/>
            <person name="Shen Y.T."/>
            <person name="Niu Q.F."/>
            <person name="Chang L."/>
            <person name="Qiu J."/>
            <person name="Zhao L."/>
            <person name="Xie H.B."/>
            <person name="Fu W.Y."/>
            <person name="Jin J."/>
            <person name="Li X.W."/>
            <person name="Jiao Y."/>
            <person name="Zhou C.C."/>
            <person name="Tu T."/>
            <person name="Chai C.Y."/>
            <person name="Gao J.L."/>
            <person name="Fan L.J."/>
            <person name="van de Weg E."/>
            <person name="Wang J.Y."/>
            <person name="Gao Z.S."/>
        </authorList>
    </citation>
    <scope>NUCLEOTIDE SEQUENCE [LARGE SCALE GENOMIC DNA]</scope>
    <source>
        <tissue evidence="1">Leaves</tissue>
    </source>
</reference>
<gene>
    <name evidence="1" type="ORF">CJ030_MR3G005581</name>
</gene>
<dbReference type="AlphaFoldDB" id="A0A6A1W4D2"/>
<dbReference type="Proteomes" id="UP000516437">
    <property type="component" value="Chromosome 3"/>
</dbReference>
<evidence type="ECO:0000313" key="1">
    <source>
        <dbReference type="EMBL" id="KAB1220094.1"/>
    </source>
</evidence>
<name>A0A6A1W4D2_9ROSI</name>
<keyword evidence="2" id="KW-1185">Reference proteome</keyword>
<sequence>MAGSNWQSCRERGPLPRHVAQSGRWLCSLYPSPQQTPNAFVESLDHQKNMSPVNYRNSSFSMALQDLIGIDSANSGQAMVDDSGTLCSLSSPNSQETLLNIMQSPGERASCVNHVCSVK</sequence>
<dbReference type="EMBL" id="RXIC02000021">
    <property type="protein sequence ID" value="KAB1220094.1"/>
    <property type="molecule type" value="Genomic_DNA"/>
</dbReference>